<gene>
    <name evidence="1" type="ordered locus">Metme_0044</name>
</gene>
<sequence>MWHTKIQPKQDELVDLQIERLKVDIKLSNKEVQTRCYVRY</sequence>
<accession>F9ZX37</accession>
<reference evidence="2" key="3">
    <citation type="submission" date="2011-05" db="EMBL/GenBank/DDBJ databases">
        <title>Complete sequence of Methylomonas methanica MC09.</title>
        <authorList>
            <consortium name="US DOE Joint Genome Institute"/>
            <person name="Lucas S."/>
            <person name="Han J."/>
            <person name="Lapidus A."/>
            <person name="Cheng J.-F."/>
            <person name="Goodwin L."/>
            <person name="Pitluck S."/>
            <person name="Peters L."/>
            <person name="Mikhailova N."/>
            <person name="Teshima H."/>
            <person name="Han C."/>
            <person name="Tapia R."/>
            <person name="Land M."/>
            <person name="Hauser L."/>
            <person name="Kyrpides N."/>
            <person name="Ivanova N."/>
            <person name="Pagani I."/>
            <person name="Stein L."/>
            <person name="Woyke T."/>
        </authorList>
    </citation>
    <scope>NUCLEOTIDE SEQUENCE [LARGE SCALE GENOMIC DNA]</scope>
    <source>
        <strain evidence="2">MC09</strain>
    </source>
</reference>
<dbReference type="Proteomes" id="UP000008888">
    <property type="component" value="Chromosome"/>
</dbReference>
<protein>
    <submittedName>
        <fullName evidence="1">Uncharacterized protein</fullName>
    </submittedName>
</protein>
<dbReference type="AlphaFoldDB" id="F9ZX37"/>
<keyword evidence="2" id="KW-1185">Reference proteome</keyword>
<evidence type="ECO:0000313" key="1">
    <source>
        <dbReference type="EMBL" id="AEF98498.1"/>
    </source>
</evidence>
<dbReference type="HOGENOM" id="CLU_3292299_0_0_6"/>
<name>F9ZX37_METMM</name>
<evidence type="ECO:0000313" key="2">
    <source>
        <dbReference type="Proteomes" id="UP000008888"/>
    </source>
</evidence>
<reference evidence="1 2" key="1">
    <citation type="journal article" date="2011" name="J. Bacteriol.">
        <title>Complete Genome Sequence of the Aerobic Marine Methanotroph Methylomonas methanica MC09.</title>
        <authorList>
            <person name="Boden R."/>
            <person name="Cunliffe M."/>
            <person name="Scanlan J."/>
            <person name="Moussard H."/>
            <person name="Kits K.D."/>
            <person name="Klotz M.G."/>
            <person name="Jetten M.S."/>
            <person name="Vuilleumier S."/>
            <person name="Han J."/>
            <person name="Peters L."/>
            <person name="Mikhailova N."/>
            <person name="Teshima H."/>
            <person name="Tapia R."/>
            <person name="Kyrpides N."/>
            <person name="Ivanova N."/>
            <person name="Pagani I."/>
            <person name="Cheng J.F."/>
            <person name="Goodwin L."/>
            <person name="Han C."/>
            <person name="Hauser L."/>
            <person name="Land M.L."/>
            <person name="Lapidus A."/>
            <person name="Lucas S."/>
            <person name="Pitluck S."/>
            <person name="Woyke T."/>
            <person name="Stein L."/>
            <person name="Murrell J.C."/>
        </authorList>
    </citation>
    <scope>NUCLEOTIDE SEQUENCE [LARGE SCALE GENOMIC DNA]</scope>
    <source>
        <strain evidence="1 2">MC09</strain>
    </source>
</reference>
<proteinExistence type="predicted"/>
<dbReference type="EMBL" id="CP002738">
    <property type="protein sequence ID" value="AEF98498.1"/>
    <property type="molecule type" value="Genomic_DNA"/>
</dbReference>
<dbReference type="KEGG" id="mmt:Metme_0044"/>
<organism evidence="1 2">
    <name type="scientific">Methylomonas methanica (strain DSM 25384 / MC09)</name>
    <dbReference type="NCBI Taxonomy" id="857087"/>
    <lineage>
        <taxon>Bacteria</taxon>
        <taxon>Pseudomonadati</taxon>
        <taxon>Pseudomonadota</taxon>
        <taxon>Gammaproteobacteria</taxon>
        <taxon>Methylococcales</taxon>
        <taxon>Methylococcaceae</taxon>
        <taxon>Methylomonas</taxon>
    </lineage>
</organism>
<reference key="2">
    <citation type="submission" date="2011-05" db="EMBL/GenBank/DDBJ databases">
        <title>Complete genome sequence of the aerobic marine methanotroph Methylomonas methanica MC09.</title>
        <authorList>
            <person name="Boden R."/>
            <person name="Cunliffe M."/>
            <person name="Scanlan J."/>
            <person name="Moussard H."/>
            <person name="Kits K.D."/>
            <person name="Klotz M."/>
            <person name="Jetten M."/>
            <person name="Vuilleumier S."/>
            <person name="Han J."/>
            <person name="Peters L."/>
            <person name="Mikhailova N."/>
            <person name="Teshima H."/>
            <person name="Tapia R."/>
            <person name="Kyrpides N."/>
            <person name="Ivanova N."/>
            <person name="Pagani I."/>
            <person name="Cheng J.-F."/>
            <person name="Goodwin L."/>
            <person name="Han C."/>
            <person name="Hauser L."/>
            <person name="Land M."/>
            <person name="Lapidus A."/>
            <person name="Lucas S."/>
            <person name="Pitluck S."/>
            <person name="Woyke T."/>
            <person name="Stein L.Y."/>
            <person name="Murrell C."/>
        </authorList>
    </citation>
    <scope>NUCLEOTIDE SEQUENCE</scope>
    <source>
        <strain>MC09</strain>
    </source>
</reference>